<gene>
    <name evidence="2" type="ORF">L484_024726</name>
</gene>
<evidence type="ECO:0000256" key="1">
    <source>
        <dbReference type="SAM" id="Phobius"/>
    </source>
</evidence>
<protein>
    <submittedName>
        <fullName evidence="2">Uncharacterized protein</fullName>
    </submittedName>
</protein>
<keyword evidence="1" id="KW-0472">Membrane</keyword>
<reference evidence="3" key="1">
    <citation type="submission" date="2013-01" db="EMBL/GenBank/DDBJ databases">
        <title>Draft Genome Sequence of a Mulberry Tree, Morus notabilis C.K. Schneid.</title>
        <authorList>
            <person name="He N."/>
            <person name="Zhao S."/>
        </authorList>
    </citation>
    <scope>NUCLEOTIDE SEQUENCE</scope>
</reference>
<organism evidence="2 3">
    <name type="scientific">Morus notabilis</name>
    <dbReference type="NCBI Taxonomy" id="981085"/>
    <lineage>
        <taxon>Eukaryota</taxon>
        <taxon>Viridiplantae</taxon>
        <taxon>Streptophyta</taxon>
        <taxon>Embryophyta</taxon>
        <taxon>Tracheophyta</taxon>
        <taxon>Spermatophyta</taxon>
        <taxon>Magnoliopsida</taxon>
        <taxon>eudicotyledons</taxon>
        <taxon>Gunneridae</taxon>
        <taxon>Pentapetalae</taxon>
        <taxon>rosids</taxon>
        <taxon>fabids</taxon>
        <taxon>Rosales</taxon>
        <taxon>Moraceae</taxon>
        <taxon>Moreae</taxon>
        <taxon>Morus</taxon>
    </lineage>
</organism>
<sequence length="60" mass="7339">MTSLRIYVHLVFLLFLVLEWMTFFKAIEASAEEYMGELQGCIHKRWEEKLRLEEECRKEN</sequence>
<dbReference type="Proteomes" id="UP000030645">
    <property type="component" value="Unassembled WGS sequence"/>
</dbReference>
<evidence type="ECO:0000313" key="2">
    <source>
        <dbReference type="EMBL" id="EXB68707.1"/>
    </source>
</evidence>
<dbReference type="EMBL" id="KE344580">
    <property type="protein sequence ID" value="EXB68707.1"/>
    <property type="molecule type" value="Genomic_DNA"/>
</dbReference>
<keyword evidence="1" id="KW-1133">Transmembrane helix</keyword>
<accession>W9R4N8</accession>
<name>W9R4N8_9ROSA</name>
<keyword evidence="3" id="KW-1185">Reference proteome</keyword>
<evidence type="ECO:0000313" key="3">
    <source>
        <dbReference type="Proteomes" id="UP000030645"/>
    </source>
</evidence>
<keyword evidence="1" id="KW-0812">Transmembrane</keyword>
<proteinExistence type="predicted"/>
<dbReference type="AlphaFoldDB" id="W9R4N8"/>
<feature type="transmembrane region" description="Helical" evidence="1">
    <location>
        <begin position="6"/>
        <end position="27"/>
    </location>
</feature>